<dbReference type="InterPro" id="IPR039424">
    <property type="entry name" value="SBP_5"/>
</dbReference>
<evidence type="ECO:0000313" key="6">
    <source>
        <dbReference type="EMBL" id="WUP71687.1"/>
    </source>
</evidence>
<sequence>MNLTHPPVSGPKARPFRNPARPLRLISVALAGALALAACGGGADGGPGASGAPSARAQTLVIAENEPPATFDPVQADNSTVDEVVRPAYDTLVKYDDDNRLTGVAAKEWKVSGDGTAIDVTLRDDITFHDGSKLTSADVQFTLDRAKKLGIGVASLVTAYDSTTVTDDTHLTIKLKQAYAPFMAALTRVYLLNSTLVQANAGSDDGQQWLANNDAGSGPYKLVSYSPNQEARFTRHDAYWGGFTTQAKDLVFRYLAQAATQKSALTSGDIDIAMDIDPNDWASMESDPNFTVDKADTNVQLYVFFKMKDSPVANKALREALSYAYDYDQHVSAILKGAGKKAVGVLPSAMSCFDSTVTQPGHDLDKARSILAGAGLSNVSLTMTYLKATAEMEQAATLLQSELSKIGVNLKLEAVTYPQYVDMLKSNKTTPDLGMIYAFPPYPDPDSVLYLMFDSRFINKGQNNGGYDNPKVDELVEKAQRLTDEGQRCELYKQAQHIIADDYASINLSNPQTVAVYRKGVTGFRYDPSHHQTVDVYRIKVG</sequence>
<gene>
    <name evidence="6" type="ORF">OG913_19755</name>
</gene>
<dbReference type="InterPro" id="IPR030678">
    <property type="entry name" value="Peptide/Ni-bd"/>
</dbReference>
<keyword evidence="2" id="KW-0813">Transport</keyword>
<evidence type="ECO:0000259" key="5">
    <source>
        <dbReference type="Pfam" id="PF00496"/>
    </source>
</evidence>
<evidence type="ECO:0000256" key="2">
    <source>
        <dbReference type="ARBA" id="ARBA00022448"/>
    </source>
</evidence>
<organism evidence="6 7">
    <name type="scientific">Microbispora hainanensis</name>
    <dbReference type="NCBI Taxonomy" id="568844"/>
    <lineage>
        <taxon>Bacteria</taxon>
        <taxon>Bacillati</taxon>
        <taxon>Actinomycetota</taxon>
        <taxon>Actinomycetes</taxon>
        <taxon>Streptosporangiales</taxon>
        <taxon>Streptosporangiaceae</taxon>
        <taxon>Microbispora</taxon>
    </lineage>
</organism>
<feature type="domain" description="Solute-binding protein family 5" evidence="5">
    <location>
        <begin position="104"/>
        <end position="456"/>
    </location>
</feature>
<evidence type="ECO:0000313" key="7">
    <source>
        <dbReference type="Proteomes" id="UP001432011"/>
    </source>
</evidence>
<dbReference type="RefSeq" id="WP_142649280.1">
    <property type="nucleotide sequence ID" value="NZ_CP108085.1"/>
</dbReference>
<dbReference type="InterPro" id="IPR000914">
    <property type="entry name" value="SBP_5_dom"/>
</dbReference>
<feature type="signal peptide" evidence="4">
    <location>
        <begin position="1"/>
        <end position="37"/>
    </location>
</feature>
<dbReference type="PIRSF" id="PIRSF002741">
    <property type="entry name" value="MppA"/>
    <property type="match status" value="1"/>
</dbReference>
<dbReference type="EMBL" id="CP108085">
    <property type="protein sequence ID" value="WUP71687.1"/>
    <property type="molecule type" value="Genomic_DNA"/>
</dbReference>
<dbReference type="PANTHER" id="PTHR30290">
    <property type="entry name" value="PERIPLASMIC BINDING COMPONENT OF ABC TRANSPORTER"/>
    <property type="match status" value="1"/>
</dbReference>
<feature type="chain" id="PRO_5045152329" evidence="4">
    <location>
        <begin position="38"/>
        <end position="542"/>
    </location>
</feature>
<name>A0ABZ1SIW6_9ACTN</name>
<accession>A0ABZ1SIW6</accession>
<dbReference type="SUPFAM" id="SSF53850">
    <property type="entry name" value="Periplasmic binding protein-like II"/>
    <property type="match status" value="1"/>
</dbReference>
<evidence type="ECO:0000256" key="3">
    <source>
        <dbReference type="ARBA" id="ARBA00022729"/>
    </source>
</evidence>
<dbReference type="PANTHER" id="PTHR30290:SF9">
    <property type="entry name" value="OLIGOPEPTIDE-BINDING PROTEIN APPA"/>
    <property type="match status" value="1"/>
</dbReference>
<dbReference type="Gene3D" id="3.40.190.10">
    <property type="entry name" value="Periplasmic binding protein-like II"/>
    <property type="match status" value="1"/>
</dbReference>
<dbReference type="Gene3D" id="3.90.76.10">
    <property type="entry name" value="Dipeptide-binding Protein, Domain 1"/>
    <property type="match status" value="1"/>
</dbReference>
<evidence type="ECO:0000256" key="4">
    <source>
        <dbReference type="SAM" id="SignalP"/>
    </source>
</evidence>
<protein>
    <submittedName>
        <fullName evidence="6">ABC transporter substrate-binding protein</fullName>
    </submittedName>
</protein>
<keyword evidence="3 4" id="KW-0732">Signal</keyword>
<keyword evidence="7" id="KW-1185">Reference proteome</keyword>
<dbReference type="Proteomes" id="UP001432011">
    <property type="component" value="Chromosome"/>
</dbReference>
<reference evidence="6" key="1">
    <citation type="submission" date="2022-10" db="EMBL/GenBank/DDBJ databases">
        <title>The complete genomes of actinobacterial strains from the NBC collection.</title>
        <authorList>
            <person name="Joergensen T.S."/>
            <person name="Alvarez Arevalo M."/>
            <person name="Sterndorff E.B."/>
            <person name="Faurdal D."/>
            <person name="Vuksanovic O."/>
            <person name="Mourched A.-S."/>
            <person name="Charusanti P."/>
            <person name="Shaw S."/>
            <person name="Blin K."/>
            <person name="Weber T."/>
        </authorList>
    </citation>
    <scope>NUCLEOTIDE SEQUENCE</scope>
    <source>
        <strain evidence="6">NBC_00254</strain>
    </source>
</reference>
<dbReference type="Pfam" id="PF00496">
    <property type="entry name" value="SBP_bac_5"/>
    <property type="match status" value="1"/>
</dbReference>
<proteinExistence type="inferred from homology"/>
<comment type="similarity">
    <text evidence="1">Belongs to the bacterial solute-binding protein 5 family.</text>
</comment>
<evidence type="ECO:0000256" key="1">
    <source>
        <dbReference type="ARBA" id="ARBA00005695"/>
    </source>
</evidence>
<dbReference type="CDD" id="cd08512">
    <property type="entry name" value="PBP2_NikA_DppA_OppA_like_7"/>
    <property type="match status" value="1"/>
</dbReference>
<dbReference type="Gene3D" id="3.10.105.10">
    <property type="entry name" value="Dipeptide-binding Protein, Domain 3"/>
    <property type="match status" value="1"/>
</dbReference>